<dbReference type="GO" id="GO:0016787">
    <property type="term" value="F:hydrolase activity"/>
    <property type="evidence" value="ECO:0007669"/>
    <property type="project" value="TreeGrafter"/>
</dbReference>
<accession>A0A4Y8AX30</accession>
<keyword evidence="3 6" id="KW-0812">Transmembrane</keyword>
<dbReference type="EMBL" id="SNQI01000001">
    <property type="protein sequence ID" value="TEW77067.1"/>
    <property type="molecule type" value="Genomic_DNA"/>
</dbReference>
<keyword evidence="5 6" id="KW-0472">Membrane</keyword>
<name>A0A4Y8AX30_9FLAO</name>
<comment type="caution">
    <text evidence="7">The sequence shown here is derived from an EMBL/GenBank/DDBJ whole genome shotgun (WGS) entry which is preliminary data.</text>
</comment>
<feature type="transmembrane region" description="Helical" evidence="6">
    <location>
        <begin position="30"/>
        <end position="47"/>
    </location>
</feature>
<evidence type="ECO:0000256" key="4">
    <source>
        <dbReference type="ARBA" id="ARBA00022989"/>
    </source>
</evidence>
<proteinExistence type="inferred from homology"/>
<evidence type="ECO:0000256" key="2">
    <source>
        <dbReference type="ARBA" id="ARBA00007375"/>
    </source>
</evidence>
<evidence type="ECO:0000313" key="8">
    <source>
        <dbReference type="Proteomes" id="UP000298517"/>
    </source>
</evidence>
<dbReference type="PANTHER" id="PTHR31885">
    <property type="entry name" value="GH04784P"/>
    <property type="match status" value="1"/>
</dbReference>
<sequence>MVKKIALFAFLTVSLLDIIGIIFKIDSLTFIFKPFILLALLFLYSQSVEYRNRWYAMALIFCFFGDVFLLYSGENVFKFGLSFFLIAHLLFIAVVVKRIKKVSFVNSLMGLIPFGIVLYLLLFLLKDSLKDLFIPVLIYGVVICIFGIVSLIDFLNTKNKKSLLMLLGAIVFIISDAILVINKFYNAALVLQVSVMVTYIFAQYLIYSSMVSDKRNLIKN</sequence>
<feature type="transmembrane region" description="Helical" evidence="6">
    <location>
        <begin position="162"/>
        <end position="181"/>
    </location>
</feature>
<evidence type="ECO:0000313" key="7">
    <source>
        <dbReference type="EMBL" id="TEW77067.1"/>
    </source>
</evidence>
<dbReference type="PANTHER" id="PTHR31885:SF6">
    <property type="entry name" value="GH04784P"/>
    <property type="match status" value="1"/>
</dbReference>
<dbReference type="Pfam" id="PF07947">
    <property type="entry name" value="YhhN"/>
    <property type="match status" value="1"/>
</dbReference>
<gene>
    <name evidence="7" type="ORF">E2488_04270</name>
</gene>
<evidence type="ECO:0000256" key="6">
    <source>
        <dbReference type="SAM" id="Phobius"/>
    </source>
</evidence>
<dbReference type="AlphaFoldDB" id="A0A4Y8AX30"/>
<evidence type="ECO:0000256" key="5">
    <source>
        <dbReference type="ARBA" id="ARBA00023136"/>
    </source>
</evidence>
<protein>
    <submittedName>
        <fullName evidence="7">Lysoplasmalogenase</fullName>
    </submittedName>
</protein>
<feature type="transmembrane region" description="Helical" evidence="6">
    <location>
        <begin position="79"/>
        <end position="96"/>
    </location>
</feature>
<evidence type="ECO:0000256" key="1">
    <source>
        <dbReference type="ARBA" id="ARBA00004141"/>
    </source>
</evidence>
<reference evidence="7 8" key="1">
    <citation type="journal article" date="2011" name="J. Microbiol.">
        <title>Gramella jeungdoensis sp. nov., isolated from a solar saltern in Korea.</title>
        <authorList>
            <person name="Joung Y."/>
            <person name="Kim H."/>
            <person name="Jang T."/>
            <person name="Ahn T.S."/>
            <person name="Joh K."/>
        </authorList>
    </citation>
    <scope>NUCLEOTIDE SEQUENCE [LARGE SCALE GENOMIC DNA]</scope>
    <source>
        <strain evidence="7 8">KCTC 23123</strain>
    </source>
</reference>
<dbReference type="GO" id="GO:0016020">
    <property type="term" value="C:membrane"/>
    <property type="evidence" value="ECO:0007669"/>
    <property type="project" value="UniProtKB-SubCell"/>
</dbReference>
<feature type="transmembrane region" description="Helical" evidence="6">
    <location>
        <begin position="54"/>
        <end position="73"/>
    </location>
</feature>
<keyword evidence="4 6" id="KW-1133">Transmembrane helix</keyword>
<dbReference type="InterPro" id="IPR012506">
    <property type="entry name" value="TMEM86B-like"/>
</dbReference>
<dbReference type="OrthoDB" id="5651790at2"/>
<feature type="transmembrane region" description="Helical" evidence="6">
    <location>
        <begin position="108"/>
        <end position="126"/>
    </location>
</feature>
<evidence type="ECO:0000256" key="3">
    <source>
        <dbReference type="ARBA" id="ARBA00022692"/>
    </source>
</evidence>
<feature type="transmembrane region" description="Helical" evidence="6">
    <location>
        <begin position="187"/>
        <end position="207"/>
    </location>
</feature>
<keyword evidence="8" id="KW-1185">Reference proteome</keyword>
<organism evidence="7 8">
    <name type="scientific">Gramella jeungdoensis</name>
    <dbReference type="NCBI Taxonomy" id="708091"/>
    <lineage>
        <taxon>Bacteria</taxon>
        <taxon>Pseudomonadati</taxon>
        <taxon>Bacteroidota</taxon>
        <taxon>Flavobacteriia</taxon>
        <taxon>Flavobacteriales</taxon>
        <taxon>Flavobacteriaceae</taxon>
        <taxon>Christiangramia</taxon>
    </lineage>
</organism>
<comment type="similarity">
    <text evidence="2">Belongs to the TMEM86 family.</text>
</comment>
<feature type="transmembrane region" description="Helical" evidence="6">
    <location>
        <begin position="132"/>
        <end position="155"/>
    </location>
</feature>
<dbReference type="Proteomes" id="UP000298517">
    <property type="component" value="Unassembled WGS sequence"/>
</dbReference>
<comment type="subcellular location">
    <subcellularLocation>
        <location evidence="1">Membrane</location>
        <topology evidence="1">Multi-pass membrane protein</topology>
    </subcellularLocation>
</comment>
<dbReference type="RefSeq" id="WP_134247075.1">
    <property type="nucleotide sequence ID" value="NZ_SNQI01000001.1"/>
</dbReference>